<proteinExistence type="predicted"/>
<evidence type="ECO:0000256" key="10">
    <source>
        <dbReference type="SAM" id="Phobius"/>
    </source>
</evidence>
<accession>A0A2M9CEU0</accession>
<dbReference type="Proteomes" id="UP000231693">
    <property type="component" value="Unassembled WGS sequence"/>
</dbReference>
<evidence type="ECO:0000256" key="1">
    <source>
        <dbReference type="ARBA" id="ARBA00000085"/>
    </source>
</evidence>
<keyword evidence="7" id="KW-0067">ATP-binding</keyword>
<dbReference type="RefSeq" id="WP_100423388.1">
    <property type="nucleotide sequence ID" value="NZ_BOOX01000001.1"/>
</dbReference>
<keyword evidence="10" id="KW-0472">Membrane</keyword>
<dbReference type="InterPro" id="IPR036890">
    <property type="entry name" value="HATPase_C_sf"/>
</dbReference>
<keyword evidence="4" id="KW-0808">Transferase</keyword>
<keyword evidence="5" id="KW-0547">Nucleotide-binding</keyword>
<feature type="transmembrane region" description="Helical" evidence="10">
    <location>
        <begin position="193"/>
        <end position="215"/>
    </location>
</feature>
<gene>
    <name evidence="12" type="ORF">CLV28_2248</name>
</gene>
<name>A0A2M9CEU0_9CELL</name>
<keyword evidence="13" id="KW-1185">Reference proteome</keyword>
<keyword evidence="3" id="KW-0597">Phosphoprotein</keyword>
<evidence type="ECO:0000256" key="3">
    <source>
        <dbReference type="ARBA" id="ARBA00022553"/>
    </source>
</evidence>
<dbReference type="GO" id="GO:0000155">
    <property type="term" value="F:phosphorelay sensor kinase activity"/>
    <property type="evidence" value="ECO:0007669"/>
    <property type="project" value="InterPro"/>
</dbReference>
<dbReference type="InterPro" id="IPR011712">
    <property type="entry name" value="Sig_transdc_His_kin_sub3_dim/P"/>
</dbReference>
<dbReference type="GO" id="GO:0005524">
    <property type="term" value="F:ATP binding"/>
    <property type="evidence" value="ECO:0007669"/>
    <property type="project" value="UniProtKB-KW"/>
</dbReference>
<feature type="compositionally biased region" description="Polar residues" evidence="9">
    <location>
        <begin position="446"/>
        <end position="466"/>
    </location>
</feature>
<evidence type="ECO:0000256" key="7">
    <source>
        <dbReference type="ARBA" id="ARBA00022840"/>
    </source>
</evidence>
<dbReference type="SUPFAM" id="SSF55874">
    <property type="entry name" value="ATPase domain of HSP90 chaperone/DNA topoisomerase II/histidine kinase"/>
    <property type="match status" value="1"/>
</dbReference>
<comment type="catalytic activity">
    <reaction evidence="1">
        <text>ATP + protein L-histidine = ADP + protein N-phospho-L-histidine.</text>
        <dbReference type="EC" id="2.7.13.3"/>
    </reaction>
</comment>
<protein>
    <recommendedName>
        <fullName evidence="2">histidine kinase</fullName>
        <ecNumber evidence="2">2.7.13.3</ecNumber>
    </recommendedName>
</protein>
<sequence>MTTTIAPTAPPAPDTRTSLATPAWVLALIGPRWAVSVIFAFALLVLLAITPVGLPQIEVTDYTGTVFTMSGVGGWLGDFASHSPWRFDSWVAPLSWFGSLSSVVAVLLARRRPLVAALLASWPFVMIPLVGTFVWGWWLGLLMVTVLASLEGVRRALVPLAATVAVTVAYAFSGVEASTPIGMVSASDGTFDYAVKTTSFYLIAVVAVVTTSAAIGAGARSRRRTAEATATARRAFEVESLATERARLAHDLHDVVAHHVSLVAVRAESAPFVHPDLDEDARAVLALIATDARSALDELRQVLAVLQRTEKDGARAPQPGACEIVALVDQARSAGQQVELEGACDDVPSAQGYVLYRAAQEALTNARRHAPGAVAHVRLSRDDDHVGLEVVNASRTTGEPTPGRGLLGMRERVEALGGTVEASTLDGCFVVRVALPCPPADGAGSVASSATDTDPGQDATGRTSDA</sequence>
<feature type="transmembrane region" description="Helical" evidence="10">
    <location>
        <begin position="33"/>
        <end position="54"/>
    </location>
</feature>
<feature type="domain" description="Signal transduction histidine kinase subgroup 3 dimerisation and phosphoacceptor" evidence="11">
    <location>
        <begin position="244"/>
        <end position="309"/>
    </location>
</feature>
<evidence type="ECO:0000259" key="11">
    <source>
        <dbReference type="Pfam" id="PF07730"/>
    </source>
</evidence>
<dbReference type="PANTHER" id="PTHR24421:SF10">
    <property type="entry name" value="NITRATE_NITRITE SENSOR PROTEIN NARQ"/>
    <property type="match status" value="1"/>
</dbReference>
<evidence type="ECO:0000256" key="4">
    <source>
        <dbReference type="ARBA" id="ARBA00022679"/>
    </source>
</evidence>
<dbReference type="InterPro" id="IPR050482">
    <property type="entry name" value="Sensor_HK_TwoCompSys"/>
</dbReference>
<dbReference type="OrthoDB" id="227596at2"/>
<dbReference type="EC" id="2.7.13.3" evidence="2"/>
<reference evidence="12 13" key="1">
    <citation type="submission" date="2017-11" db="EMBL/GenBank/DDBJ databases">
        <title>Genomic Encyclopedia of Archaeal and Bacterial Type Strains, Phase II (KMG-II): From Individual Species to Whole Genera.</title>
        <authorList>
            <person name="Goeker M."/>
        </authorList>
    </citation>
    <scope>NUCLEOTIDE SEQUENCE [LARGE SCALE GENOMIC DNA]</scope>
    <source>
        <strain evidence="12 13">DSM 25478</strain>
    </source>
</reference>
<keyword evidence="10" id="KW-0812">Transmembrane</keyword>
<dbReference type="AlphaFoldDB" id="A0A2M9CEU0"/>
<organism evidence="12 13">
    <name type="scientific">Sediminihabitans luteus</name>
    <dbReference type="NCBI Taxonomy" id="1138585"/>
    <lineage>
        <taxon>Bacteria</taxon>
        <taxon>Bacillati</taxon>
        <taxon>Actinomycetota</taxon>
        <taxon>Actinomycetes</taxon>
        <taxon>Micrococcales</taxon>
        <taxon>Cellulomonadaceae</taxon>
        <taxon>Sediminihabitans</taxon>
    </lineage>
</organism>
<keyword evidence="10" id="KW-1133">Transmembrane helix</keyword>
<evidence type="ECO:0000256" key="6">
    <source>
        <dbReference type="ARBA" id="ARBA00022777"/>
    </source>
</evidence>
<dbReference type="Pfam" id="PF07730">
    <property type="entry name" value="HisKA_3"/>
    <property type="match status" value="1"/>
</dbReference>
<evidence type="ECO:0000256" key="8">
    <source>
        <dbReference type="ARBA" id="ARBA00023012"/>
    </source>
</evidence>
<dbReference type="GO" id="GO:0016020">
    <property type="term" value="C:membrane"/>
    <property type="evidence" value="ECO:0007669"/>
    <property type="project" value="InterPro"/>
</dbReference>
<evidence type="ECO:0000313" key="13">
    <source>
        <dbReference type="Proteomes" id="UP000231693"/>
    </source>
</evidence>
<dbReference type="GO" id="GO:0046983">
    <property type="term" value="F:protein dimerization activity"/>
    <property type="evidence" value="ECO:0007669"/>
    <property type="project" value="InterPro"/>
</dbReference>
<evidence type="ECO:0000256" key="5">
    <source>
        <dbReference type="ARBA" id="ARBA00022741"/>
    </source>
</evidence>
<keyword evidence="6 12" id="KW-0418">Kinase</keyword>
<evidence type="ECO:0000313" key="12">
    <source>
        <dbReference type="EMBL" id="PJJ70413.1"/>
    </source>
</evidence>
<evidence type="ECO:0000256" key="9">
    <source>
        <dbReference type="SAM" id="MobiDB-lite"/>
    </source>
</evidence>
<dbReference type="CDD" id="cd16917">
    <property type="entry name" value="HATPase_UhpB-NarQ-NarX-like"/>
    <property type="match status" value="1"/>
</dbReference>
<feature type="transmembrane region" description="Helical" evidence="10">
    <location>
        <begin position="90"/>
        <end position="109"/>
    </location>
</feature>
<feature type="region of interest" description="Disordered" evidence="9">
    <location>
        <begin position="440"/>
        <end position="466"/>
    </location>
</feature>
<dbReference type="PANTHER" id="PTHR24421">
    <property type="entry name" value="NITRATE/NITRITE SENSOR PROTEIN NARX-RELATED"/>
    <property type="match status" value="1"/>
</dbReference>
<feature type="transmembrane region" description="Helical" evidence="10">
    <location>
        <begin position="121"/>
        <end position="144"/>
    </location>
</feature>
<dbReference type="Gene3D" id="3.30.565.10">
    <property type="entry name" value="Histidine kinase-like ATPase, C-terminal domain"/>
    <property type="match status" value="1"/>
</dbReference>
<comment type="caution">
    <text evidence="12">The sequence shown here is derived from an EMBL/GenBank/DDBJ whole genome shotgun (WGS) entry which is preliminary data.</text>
</comment>
<dbReference type="EMBL" id="PGFE01000003">
    <property type="protein sequence ID" value="PJJ70413.1"/>
    <property type="molecule type" value="Genomic_DNA"/>
</dbReference>
<evidence type="ECO:0000256" key="2">
    <source>
        <dbReference type="ARBA" id="ARBA00012438"/>
    </source>
</evidence>
<keyword evidence="8" id="KW-0902">Two-component regulatory system</keyword>
<dbReference type="Gene3D" id="1.20.5.1930">
    <property type="match status" value="1"/>
</dbReference>